<reference evidence="2" key="2">
    <citation type="submission" date="2020-11" db="EMBL/GenBank/DDBJ databases">
        <authorList>
            <person name="McCartney M.A."/>
            <person name="Auch B."/>
            <person name="Kono T."/>
            <person name="Mallez S."/>
            <person name="Becker A."/>
            <person name="Gohl D.M."/>
            <person name="Silverstein K.A.T."/>
            <person name="Koren S."/>
            <person name="Bechman K.B."/>
            <person name="Herman A."/>
            <person name="Abrahante J.E."/>
            <person name="Garbe J."/>
        </authorList>
    </citation>
    <scope>NUCLEOTIDE SEQUENCE</scope>
    <source>
        <strain evidence="2">Duluth1</strain>
        <tissue evidence="2">Whole animal</tissue>
    </source>
</reference>
<comment type="caution">
    <text evidence="2">The sequence shown here is derived from an EMBL/GenBank/DDBJ whole genome shotgun (WGS) entry which is preliminary data.</text>
</comment>
<evidence type="ECO:0000313" key="2">
    <source>
        <dbReference type="EMBL" id="KAH3754156.1"/>
    </source>
</evidence>
<dbReference type="EMBL" id="JAIWYP010000010">
    <property type="protein sequence ID" value="KAH3754156.1"/>
    <property type="molecule type" value="Genomic_DNA"/>
</dbReference>
<feature type="region of interest" description="Disordered" evidence="1">
    <location>
        <begin position="79"/>
        <end position="108"/>
    </location>
</feature>
<dbReference type="AlphaFoldDB" id="A0A9D4DSV9"/>
<evidence type="ECO:0000256" key="1">
    <source>
        <dbReference type="SAM" id="MobiDB-lite"/>
    </source>
</evidence>
<protein>
    <submittedName>
        <fullName evidence="2">Uncharacterized protein</fullName>
    </submittedName>
</protein>
<dbReference type="Proteomes" id="UP000828390">
    <property type="component" value="Unassembled WGS sequence"/>
</dbReference>
<organism evidence="2 3">
    <name type="scientific">Dreissena polymorpha</name>
    <name type="common">Zebra mussel</name>
    <name type="synonym">Mytilus polymorpha</name>
    <dbReference type="NCBI Taxonomy" id="45954"/>
    <lineage>
        <taxon>Eukaryota</taxon>
        <taxon>Metazoa</taxon>
        <taxon>Spiralia</taxon>
        <taxon>Lophotrochozoa</taxon>
        <taxon>Mollusca</taxon>
        <taxon>Bivalvia</taxon>
        <taxon>Autobranchia</taxon>
        <taxon>Heteroconchia</taxon>
        <taxon>Euheterodonta</taxon>
        <taxon>Imparidentia</taxon>
        <taxon>Neoheterodontei</taxon>
        <taxon>Myida</taxon>
        <taxon>Dreissenoidea</taxon>
        <taxon>Dreissenidae</taxon>
        <taxon>Dreissena</taxon>
    </lineage>
</organism>
<gene>
    <name evidence="2" type="ORF">DPMN_188819</name>
</gene>
<sequence length="108" mass="12524">MFFRVPHHFFSCCPARIRRRSHQLAYLKAFYIKRSERHLADGNTRSGNHRRYRTSFAFDEANRLPSELNGDYMLSIPPPLPQKQAECTGRRKTTTGEAWSGVITPKKG</sequence>
<reference evidence="2" key="1">
    <citation type="journal article" date="2019" name="bioRxiv">
        <title>The Genome of the Zebra Mussel, Dreissena polymorpha: A Resource for Invasive Species Research.</title>
        <authorList>
            <person name="McCartney M.A."/>
            <person name="Auch B."/>
            <person name="Kono T."/>
            <person name="Mallez S."/>
            <person name="Zhang Y."/>
            <person name="Obille A."/>
            <person name="Becker A."/>
            <person name="Abrahante J.E."/>
            <person name="Garbe J."/>
            <person name="Badalamenti J.P."/>
            <person name="Herman A."/>
            <person name="Mangelson H."/>
            <person name="Liachko I."/>
            <person name="Sullivan S."/>
            <person name="Sone E.D."/>
            <person name="Koren S."/>
            <person name="Silverstein K.A.T."/>
            <person name="Beckman K.B."/>
            <person name="Gohl D.M."/>
        </authorList>
    </citation>
    <scope>NUCLEOTIDE SEQUENCE</scope>
    <source>
        <strain evidence="2">Duluth1</strain>
        <tissue evidence="2">Whole animal</tissue>
    </source>
</reference>
<proteinExistence type="predicted"/>
<keyword evidence="3" id="KW-1185">Reference proteome</keyword>
<name>A0A9D4DSV9_DREPO</name>
<accession>A0A9D4DSV9</accession>
<evidence type="ECO:0000313" key="3">
    <source>
        <dbReference type="Proteomes" id="UP000828390"/>
    </source>
</evidence>